<name>A0A1H9AR79_9BACT</name>
<reference evidence="3" key="1">
    <citation type="submission" date="2016-10" db="EMBL/GenBank/DDBJ databases">
        <authorList>
            <person name="Varghese N."/>
            <person name="Submissions S."/>
        </authorList>
    </citation>
    <scope>NUCLEOTIDE SEQUENCE [LARGE SCALE GENOMIC DNA]</scope>
    <source>
        <strain evidence="3">DSM 24740</strain>
    </source>
</reference>
<feature type="signal peptide" evidence="1">
    <location>
        <begin position="1"/>
        <end position="21"/>
    </location>
</feature>
<dbReference type="EMBL" id="FOFB01000002">
    <property type="protein sequence ID" value="SEP79045.1"/>
    <property type="molecule type" value="Genomic_DNA"/>
</dbReference>
<feature type="chain" id="PRO_5011726519" evidence="1">
    <location>
        <begin position="22"/>
        <end position="122"/>
    </location>
</feature>
<accession>A0A1H9AR79</accession>
<gene>
    <name evidence="2" type="ORF">SAMN05444359_102192</name>
</gene>
<organism evidence="2 3">
    <name type="scientific">Neolewinella agarilytica</name>
    <dbReference type="NCBI Taxonomy" id="478744"/>
    <lineage>
        <taxon>Bacteria</taxon>
        <taxon>Pseudomonadati</taxon>
        <taxon>Bacteroidota</taxon>
        <taxon>Saprospiria</taxon>
        <taxon>Saprospirales</taxon>
        <taxon>Lewinellaceae</taxon>
        <taxon>Neolewinella</taxon>
    </lineage>
</organism>
<evidence type="ECO:0000256" key="1">
    <source>
        <dbReference type="SAM" id="SignalP"/>
    </source>
</evidence>
<dbReference type="InParanoid" id="A0A1H9AR79"/>
<dbReference type="RefSeq" id="WP_090165374.1">
    <property type="nucleotide sequence ID" value="NZ_FOFB01000002.1"/>
</dbReference>
<keyword evidence="1" id="KW-0732">Signal</keyword>
<dbReference type="AlphaFoldDB" id="A0A1H9AR79"/>
<proteinExistence type="predicted"/>
<protein>
    <submittedName>
        <fullName evidence="2">Uncharacterized protein</fullName>
    </submittedName>
</protein>
<dbReference type="OrthoDB" id="1495249at2"/>
<evidence type="ECO:0000313" key="3">
    <source>
        <dbReference type="Proteomes" id="UP000199021"/>
    </source>
</evidence>
<sequence length="122" mass="13936">MKKLIFACFAICLFATTPAFADSGNDGKYTNPLIVRSEIAGNDLEVIIANLNQASTYFTLIDLDRDREVYRDKIRKRNGYSYKLGMEKLKNGRYLLSVKKGDVVRQQVILISRNGMMCSDWK</sequence>
<dbReference type="Proteomes" id="UP000199021">
    <property type="component" value="Unassembled WGS sequence"/>
</dbReference>
<evidence type="ECO:0000313" key="2">
    <source>
        <dbReference type="EMBL" id="SEP79045.1"/>
    </source>
</evidence>
<keyword evidence="3" id="KW-1185">Reference proteome</keyword>